<dbReference type="InterPro" id="IPR029044">
    <property type="entry name" value="Nucleotide-diphossugar_trans"/>
</dbReference>
<evidence type="ECO:0000313" key="3">
    <source>
        <dbReference type="Proteomes" id="UP000178429"/>
    </source>
</evidence>
<sequence>MSRISVVINVVEEELELLTRAVESIKNFADEIVIVDMSTSEVAKEGNLKVYKHEFSSYVEPARNFGIEKATGDWILILDPDEEIPASLARKLKEMVKEDLADYVAIPRKNIIFGKWITNSRWWPDYNVWFFKKGKVTWGNEIHSVPQTVDRGLDLPAEEKYAIVHYHYTSIEQYIGRMNRYTSVQAKEKIKAGYTFDWRDLVGKPVSEFLSRYFFGKAYKDGLHGLALSGLQAASEFVVYLKTWSMKDEKIPVRKVIREMRKSEKEFHYWQGDAIGGIVGKIKKKFRL</sequence>
<name>A0A1F8C1E9_9BACT</name>
<organism evidence="2 3">
    <name type="scientific">Candidatus Woesebacteria bacterium RIFCSPLOWO2_01_FULL_44_14</name>
    <dbReference type="NCBI Taxonomy" id="1802525"/>
    <lineage>
        <taxon>Bacteria</taxon>
        <taxon>Candidatus Woeseibacteriota</taxon>
    </lineage>
</organism>
<dbReference type="Pfam" id="PF00535">
    <property type="entry name" value="Glycos_transf_2"/>
    <property type="match status" value="1"/>
</dbReference>
<reference evidence="2 3" key="1">
    <citation type="journal article" date="2016" name="Nat. Commun.">
        <title>Thousands of microbial genomes shed light on interconnected biogeochemical processes in an aquifer system.</title>
        <authorList>
            <person name="Anantharaman K."/>
            <person name="Brown C.T."/>
            <person name="Hug L.A."/>
            <person name="Sharon I."/>
            <person name="Castelle C.J."/>
            <person name="Probst A.J."/>
            <person name="Thomas B.C."/>
            <person name="Singh A."/>
            <person name="Wilkins M.J."/>
            <person name="Karaoz U."/>
            <person name="Brodie E.L."/>
            <person name="Williams K.H."/>
            <person name="Hubbard S.S."/>
            <person name="Banfield J.F."/>
        </authorList>
    </citation>
    <scope>NUCLEOTIDE SEQUENCE [LARGE SCALE GENOMIC DNA]</scope>
</reference>
<accession>A0A1F8C1E9</accession>
<dbReference type="InterPro" id="IPR001173">
    <property type="entry name" value="Glyco_trans_2-like"/>
</dbReference>
<dbReference type="PANTHER" id="PTHR43630:SF2">
    <property type="entry name" value="GLYCOSYLTRANSFERASE"/>
    <property type="match status" value="1"/>
</dbReference>
<protein>
    <recommendedName>
        <fullName evidence="1">Glycosyltransferase 2-like domain-containing protein</fullName>
    </recommendedName>
</protein>
<dbReference type="EMBL" id="MGHL01000007">
    <property type="protein sequence ID" value="OGM69960.1"/>
    <property type="molecule type" value="Genomic_DNA"/>
</dbReference>
<dbReference type="STRING" id="1802525.A2975_05125"/>
<dbReference type="PANTHER" id="PTHR43630">
    <property type="entry name" value="POLY-BETA-1,6-N-ACETYL-D-GLUCOSAMINE SYNTHASE"/>
    <property type="match status" value="1"/>
</dbReference>
<dbReference type="SUPFAM" id="SSF53448">
    <property type="entry name" value="Nucleotide-diphospho-sugar transferases"/>
    <property type="match status" value="1"/>
</dbReference>
<proteinExistence type="predicted"/>
<dbReference type="CDD" id="cd02511">
    <property type="entry name" value="Beta4Glucosyltransferase"/>
    <property type="match status" value="1"/>
</dbReference>
<evidence type="ECO:0000313" key="2">
    <source>
        <dbReference type="EMBL" id="OGM69960.1"/>
    </source>
</evidence>
<dbReference type="Gene3D" id="3.90.550.10">
    <property type="entry name" value="Spore Coat Polysaccharide Biosynthesis Protein SpsA, Chain A"/>
    <property type="match status" value="1"/>
</dbReference>
<dbReference type="Proteomes" id="UP000178429">
    <property type="component" value="Unassembled WGS sequence"/>
</dbReference>
<gene>
    <name evidence="2" type="ORF">A2975_05125</name>
</gene>
<comment type="caution">
    <text evidence="2">The sequence shown here is derived from an EMBL/GenBank/DDBJ whole genome shotgun (WGS) entry which is preliminary data.</text>
</comment>
<evidence type="ECO:0000259" key="1">
    <source>
        <dbReference type="Pfam" id="PF00535"/>
    </source>
</evidence>
<feature type="domain" description="Glycosyltransferase 2-like" evidence="1">
    <location>
        <begin position="5"/>
        <end position="143"/>
    </location>
</feature>
<dbReference type="AlphaFoldDB" id="A0A1F8C1E9"/>